<evidence type="ECO:0000313" key="1">
    <source>
        <dbReference type="EMBL" id="GAW84172.1"/>
    </source>
</evidence>
<gene>
    <name evidence="1" type="ORF">PGO_001490</name>
</gene>
<feature type="non-terminal residue" evidence="1">
    <location>
        <position position="1"/>
    </location>
</feature>
<dbReference type="AlphaFoldDB" id="A0A1Y1JTU2"/>
<organism evidence="1 2">
    <name type="scientific">Plasmodium gonderi</name>
    <dbReference type="NCBI Taxonomy" id="77519"/>
    <lineage>
        <taxon>Eukaryota</taxon>
        <taxon>Sar</taxon>
        <taxon>Alveolata</taxon>
        <taxon>Apicomplexa</taxon>
        <taxon>Aconoidasida</taxon>
        <taxon>Haemosporida</taxon>
        <taxon>Plasmodiidae</taxon>
        <taxon>Plasmodium</taxon>
        <taxon>Plasmodium (Plasmodium)</taxon>
    </lineage>
</organism>
<reference evidence="2" key="1">
    <citation type="submission" date="2017-04" db="EMBL/GenBank/DDBJ databases">
        <title>Plasmodium gonderi genome.</title>
        <authorList>
            <person name="Arisue N."/>
            <person name="Honma H."/>
            <person name="Kawai S."/>
            <person name="Tougan T."/>
            <person name="Tanabe K."/>
            <person name="Horii T."/>
        </authorList>
    </citation>
    <scope>NUCLEOTIDE SEQUENCE [LARGE SCALE GENOMIC DNA]</scope>
    <source>
        <strain evidence="2">ATCC 30045</strain>
    </source>
</reference>
<protein>
    <submittedName>
        <fullName evidence="1">Variable surface protein</fullName>
    </submittedName>
</protein>
<dbReference type="GeneID" id="39744980"/>
<proteinExistence type="predicted"/>
<comment type="caution">
    <text evidence="1">The sequence shown here is derived from an EMBL/GenBank/DDBJ whole genome shotgun (WGS) entry which is preliminary data.</text>
</comment>
<accession>A0A1Y1JTU2</accession>
<dbReference type="RefSeq" id="XP_028546761.1">
    <property type="nucleotide sequence ID" value="XM_028690960.1"/>
</dbReference>
<evidence type="ECO:0000313" key="2">
    <source>
        <dbReference type="Proteomes" id="UP000195521"/>
    </source>
</evidence>
<name>A0A1Y1JTU2_PLAGO</name>
<dbReference type="Proteomes" id="UP000195521">
    <property type="component" value="Unassembled WGS sequence"/>
</dbReference>
<feature type="non-terminal residue" evidence="1">
    <location>
        <position position="114"/>
    </location>
</feature>
<sequence length="114" mass="13480">KLKDELNGLRANCKGEIECYQKIISARDPTGKNNVPSICNSHIQDLDDNTFFLFKKFENLYNSIYDILNEYKGCPYDSKCFMIYKELCEKCKNDNNDRLRILLKKFKDEHLKNV</sequence>
<dbReference type="EMBL" id="BDQF01000152">
    <property type="protein sequence ID" value="GAW84172.1"/>
    <property type="molecule type" value="Genomic_DNA"/>
</dbReference>
<keyword evidence="2" id="KW-1185">Reference proteome</keyword>